<dbReference type="AlphaFoldDB" id="A0A1W5LU67"/>
<dbReference type="PANTHER" id="PTHR35981">
    <property type="entry name" value="ION TRANSPORT PEPTIDE, ISOFORM C"/>
    <property type="match status" value="1"/>
</dbReference>
<organism evidence="9">
    <name type="scientific">Thysanoessa inermis</name>
    <dbReference type="NCBI Taxonomy" id="210626"/>
    <lineage>
        <taxon>Eukaryota</taxon>
        <taxon>Metazoa</taxon>
        <taxon>Ecdysozoa</taxon>
        <taxon>Arthropoda</taxon>
        <taxon>Crustacea</taxon>
        <taxon>Multicrustacea</taxon>
        <taxon>Malacostraca</taxon>
        <taxon>Eumalacostraca</taxon>
        <taxon>Eucarida</taxon>
        <taxon>Euphausiacea</taxon>
        <taxon>Euphausiidae</taxon>
        <taxon>Thysanoessa</taxon>
    </lineage>
</organism>
<feature type="disulfide bond" evidence="7">
    <location>
        <begin position="81"/>
        <end position="97"/>
    </location>
</feature>
<evidence type="ECO:0000256" key="5">
    <source>
        <dbReference type="ARBA" id="ARBA00023157"/>
    </source>
</evidence>
<keyword evidence="3" id="KW-0964">Secreted</keyword>
<dbReference type="GO" id="GO:0007623">
    <property type="term" value="P:circadian rhythm"/>
    <property type="evidence" value="ECO:0007669"/>
    <property type="project" value="TreeGrafter"/>
</dbReference>
<evidence type="ECO:0000256" key="2">
    <source>
        <dbReference type="ARBA" id="ARBA00005447"/>
    </source>
</evidence>
<keyword evidence="8" id="KW-0472">Membrane</keyword>
<dbReference type="PROSITE" id="PS01250">
    <property type="entry name" value="CHH_MIH_GIH"/>
    <property type="match status" value="1"/>
</dbReference>
<evidence type="ECO:0000313" key="9">
    <source>
        <dbReference type="EMBL" id="ANQ38667.1"/>
    </source>
</evidence>
<comment type="similarity">
    <text evidence="2">Belongs to the arthropod CHH/MIH/GIH/VIH hormone family.</text>
</comment>
<dbReference type="InterPro" id="IPR035957">
    <property type="entry name" value="Crust_neurohorm_sf"/>
</dbReference>
<dbReference type="InterPro" id="IPR031098">
    <property type="entry name" value="Crust_neurohorm"/>
</dbReference>
<dbReference type="InterPro" id="IPR001166">
    <property type="entry name" value="Hyperglycemic"/>
</dbReference>
<evidence type="ECO:0000256" key="3">
    <source>
        <dbReference type="ARBA" id="ARBA00022525"/>
    </source>
</evidence>
<evidence type="ECO:0000256" key="8">
    <source>
        <dbReference type="SAM" id="Phobius"/>
    </source>
</evidence>
<evidence type="ECO:0000256" key="6">
    <source>
        <dbReference type="ARBA" id="ARBA00023320"/>
    </source>
</evidence>
<dbReference type="SUPFAM" id="SSF81778">
    <property type="entry name" value="Crustacean CHH/MIH/GIH neurohormone"/>
    <property type="match status" value="1"/>
</dbReference>
<keyword evidence="8" id="KW-0812">Transmembrane</keyword>
<protein>
    <submittedName>
        <fullName evidence="9">CHH preproprotein</fullName>
    </submittedName>
</protein>
<dbReference type="Pfam" id="PF01147">
    <property type="entry name" value="Crust_neurohorm"/>
    <property type="match status" value="1"/>
</dbReference>
<dbReference type="GO" id="GO:0007218">
    <property type="term" value="P:neuropeptide signaling pathway"/>
    <property type="evidence" value="ECO:0007669"/>
    <property type="project" value="UniProtKB-KW"/>
</dbReference>
<sequence>MTNTHSALTIVVVAVVSCCCLSPLGIGVSARNLEPMSTGAMVKLLGGASSPQNSITKRSIFDPSCKGFYNREIFQKLNRVCDDCYNLYRDASVGVKCKSDCFGNPVFEQCLYDLLRQNEAEDFSKIIRTLGK</sequence>
<dbReference type="GO" id="GO:0005576">
    <property type="term" value="C:extracellular region"/>
    <property type="evidence" value="ECO:0007669"/>
    <property type="project" value="UniProtKB-SubCell"/>
</dbReference>
<accession>A0A1W5LU67</accession>
<dbReference type="InterPro" id="IPR018251">
    <property type="entry name" value="Crust_neurhormone_CS"/>
</dbReference>
<dbReference type="PRINTS" id="PR00550">
    <property type="entry name" value="HYPRGLYCEMIC"/>
</dbReference>
<evidence type="ECO:0000256" key="4">
    <source>
        <dbReference type="ARBA" id="ARBA00022702"/>
    </source>
</evidence>
<gene>
    <name evidence="9" type="primary">CHH</name>
</gene>
<comment type="subcellular location">
    <subcellularLocation>
        <location evidence="1">Secreted</location>
    </subcellularLocation>
</comment>
<dbReference type="PRINTS" id="PR00548">
    <property type="entry name" value="HYPRGLYCEMC1"/>
</dbReference>
<name>A0A1W5LU67_9EUCA</name>
<feature type="transmembrane region" description="Helical" evidence="8">
    <location>
        <begin position="6"/>
        <end position="28"/>
    </location>
</feature>
<dbReference type="Gene3D" id="1.10.2010.10">
    <property type="entry name" value="Crustacean CHH/MIH/GIH neurohormone"/>
    <property type="match status" value="1"/>
</dbReference>
<reference evidence="9" key="1">
    <citation type="submission" date="2016-04" db="EMBL/GenBank/DDBJ databases">
        <authorList>
            <person name="Evans L.H."/>
            <person name="Alamgir A."/>
            <person name="Owens N."/>
            <person name="Weber N.D."/>
            <person name="Virtaneva K."/>
            <person name="Barbian K."/>
            <person name="Babar A."/>
            <person name="Rosenke K."/>
        </authorList>
    </citation>
    <scope>NUCLEOTIDE SEQUENCE</scope>
</reference>
<keyword evidence="4" id="KW-0372">Hormone</keyword>
<proteinExistence type="evidence at transcript level"/>
<evidence type="ECO:0000256" key="7">
    <source>
        <dbReference type="PIRSR" id="PIRSR631098-51"/>
    </source>
</evidence>
<evidence type="ECO:0000256" key="1">
    <source>
        <dbReference type="ARBA" id="ARBA00004613"/>
    </source>
</evidence>
<dbReference type="PANTHER" id="PTHR35981:SF2">
    <property type="entry name" value="ION TRANSPORT PEPTIDE, ISOFORM C"/>
    <property type="match status" value="1"/>
</dbReference>
<keyword evidence="5 7" id="KW-1015">Disulfide bond</keyword>
<feature type="disulfide bond" evidence="7">
    <location>
        <begin position="84"/>
        <end position="110"/>
    </location>
</feature>
<dbReference type="InterPro" id="IPR000346">
    <property type="entry name" value="Hyperglycemic1"/>
</dbReference>
<dbReference type="EMBL" id="KX118622">
    <property type="protein sequence ID" value="ANQ38667.1"/>
    <property type="molecule type" value="mRNA"/>
</dbReference>
<dbReference type="GO" id="GO:0005184">
    <property type="term" value="F:neuropeptide hormone activity"/>
    <property type="evidence" value="ECO:0007669"/>
    <property type="project" value="InterPro"/>
</dbReference>
<keyword evidence="8" id="KW-1133">Transmembrane helix</keyword>
<keyword evidence="6" id="KW-0527">Neuropeptide</keyword>
<feature type="disulfide bond" evidence="7">
    <location>
        <begin position="65"/>
        <end position="101"/>
    </location>
</feature>